<dbReference type="Gene3D" id="3.40.50.920">
    <property type="match status" value="1"/>
</dbReference>
<keyword evidence="3" id="KW-0786">Thiamine pyrophosphate</keyword>
<evidence type="ECO:0000313" key="6">
    <source>
        <dbReference type="Proteomes" id="UP000002382"/>
    </source>
</evidence>
<dbReference type="OrthoDB" id="8732661at2"/>
<comment type="similarity">
    <text evidence="2">Belongs to the transketolase family.</text>
</comment>
<dbReference type="InterPro" id="IPR029061">
    <property type="entry name" value="THDP-binding"/>
</dbReference>
<reference evidence="5 6" key="2">
    <citation type="journal article" date="2011" name="J. Bacteriol.">
        <title>Genome Sequence of Kosmotoga olearia Strain TBF 19.5.1, a Thermophilic Bacterium with a Wide Growth Temperature Range, Isolated from the Troll B Oil Platform in the North Sea.</title>
        <authorList>
            <person name="Swithers K.S."/>
            <person name="Dipippo J.L."/>
            <person name="Bruce D.C."/>
            <person name="Detter C."/>
            <person name="Tapia R."/>
            <person name="Han S."/>
            <person name="Goodwin L.A."/>
            <person name="Han J."/>
            <person name="Woyke T."/>
            <person name="Pitluck S."/>
            <person name="Pennacchio L."/>
            <person name="Nolan M."/>
            <person name="Mikhailova N."/>
            <person name="Land M.L."/>
            <person name="Nesbo C.L."/>
            <person name="Gogarten J.P."/>
            <person name="Noll K.M."/>
        </authorList>
    </citation>
    <scope>NUCLEOTIDE SEQUENCE [LARGE SCALE GENOMIC DNA]</scope>
    <source>
        <strain evidence="6">ATCC BAA-1733 / DSM 21960 / TBF 19.5.1</strain>
    </source>
</reference>
<dbReference type="Gene3D" id="3.40.50.970">
    <property type="match status" value="1"/>
</dbReference>
<dbReference type="PANTHER" id="PTHR43825:SF1">
    <property type="entry name" value="TRANSKETOLASE-LIKE PYRIMIDINE-BINDING DOMAIN-CONTAINING PROTEIN"/>
    <property type="match status" value="1"/>
</dbReference>
<protein>
    <submittedName>
        <fullName evidence="5">Transketolase domain protein</fullName>
    </submittedName>
</protein>
<name>C5CH35_KOSOT</name>
<dbReference type="InterPro" id="IPR009014">
    <property type="entry name" value="Transketo_C/PFOR_II"/>
</dbReference>
<comment type="cofactor">
    <cofactor evidence="1">
        <name>thiamine diphosphate</name>
        <dbReference type="ChEBI" id="CHEBI:58937"/>
    </cofactor>
</comment>
<keyword evidence="6" id="KW-1185">Reference proteome</keyword>
<evidence type="ECO:0000313" key="5">
    <source>
        <dbReference type="EMBL" id="ACR79700.1"/>
    </source>
</evidence>
<dbReference type="eggNOG" id="COG3958">
    <property type="taxonomic scope" value="Bacteria"/>
</dbReference>
<dbReference type="Proteomes" id="UP000002382">
    <property type="component" value="Chromosome"/>
</dbReference>
<accession>C5CH35</accession>
<dbReference type="InterPro" id="IPR051157">
    <property type="entry name" value="PDH/Transketolase"/>
</dbReference>
<dbReference type="InterPro" id="IPR033248">
    <property type="entry name" value="Transketolase_C"/>
</dbReference>
<proteinExistence type="inferred from homology"/>
<dbReference type="EMBL" id="CP001634">
    <property type="protein sequence ID" value="ACR79700.1"/>
    <property type="molecule type" value="Genomic_DNA"/>
</dbReference>
<gene>
    <name evidence="5" type="ordered locus">Kole_0992</name>
</gene>
<dbReference type="InterPro" id="IPR005475">
    <property type="entry name" value="Transketolase-like_Pyr-bd"/>
</dbReference>
<evidence type="ECO:0000256" key="2">
    <source>
        <dbReference type="ARBA" id="ARBA00007131"/>
    </source>
</evidence>
<feature type="domain" description="Transketolase-like pyrimidine-binding" evidence="4">
    <location>
        <begin position="14"/>
        <end position="180"/>
    </location>
</feature>
<dbReference type="SUPFAM" id="SSF52518">
    <property type="entry name" value="Thiamin diphosphate-binding fold (THDP-binding)"/>
    <property type="match status" value="1"/>
</dbReference>
<sequence>MTVKIVKNRIPDTEMMRDVYIQNLIELAKKDKNIVVLDADLMHSNATHKFLKEFPDRTINVGVQEANMIGIAGGLSATGKIPFTHTFACFNTRRALDQIYISIAYAQLNAKLIGTDPGITASYNGGTHMPLEDVGIMRGIPNMTIVEPVDNVMMKNILKDITYTYGPFYVRVSRKFPVKIYEEGSTFEIGKGIILRNGKDVTIIASGIMVAEALDAADILEKEGIDARVVNIFTIKPIDRELITLCAEETGAVVTAENHNIHNGLGSAVAEVLVENCPVPMERVGVFDLFGEVGSVDYLKKRFQLTSNDIVKSVKKVLSRKKRCM</sequence>
<dbReference type="SUPFAM" id="SSF52922">
    <property type="entry name" value="TK C-terminal domain-like"/>
    <property type="match status" value="1"/>
</dbReference>
<dbReference type="Pfam" id="PF02779">
    <property type="entry name" value="Transket_pyr"/>
    <property type="match status" value="1"/>
</dbReference>
<dbReference type="KEGG" id="kol:Kole_0992"/>
<dbReference type="SMART" id="SM00861">
    <property type="entry name" value="Transket_pyr"/>
    <property type="match status" value="1"/>
</dbReference>
<dbReference type="RefSeq" id="WP_015868362.1">
    <property type="nucleotide sequence ID" value="NC_012785.1"/>
</dbReference>
<organism evidence="5 6">
    <name type="scientific">Kosmotoga olearia (strain ATCC BAA-1733 / DSM 21960 / TBF 19.5.1)</name>
    <dbReference type="NCBI Taxonomy" id="521045"/>
    <lineage>
        <taxon>Bacteria</taxon>
        <taxon>Thermotogati</taxon>
        <taxon>Thermotogota</taxon>
        <taxon>Thermotogae</taxon>
        <taxon>Kosmotogales</taxon>
        <taxon>Kosmotogaceae</taxon>
        <taxon>Kosmotoga</taxon>
    </lineage>
</organism>
<reference evidence="5 6" key="1">
    <citation type="submission" date="2009-06" db="EMBL/GenBank/DDBJ databases">
        <title>Complete sequence of Thermotogales bacterium TBF 19.5.1.</title>
        <authorList>
            <consortium name="US DOE Joint Genome Institute"/>
            <person name="Lucas S."/>
            <person name="Copeland A."/>
            <person name="Lapidus A."/>
            <person name="Glavina del Rio T."/>
            <person name="Tice H."/>
            <person name="Bruce D."/>
            <person name="Goodwin L."/>
            <person name="Pitluck S."/>
            <person name="Chertkov O."/>
            <person name="Brettin T."/>
            <person name="Detter J.C."/>
            <person name="Han C."/>
            <person name="Schmutz J."/>
            <person name="Larimer F."/>
            <person name="Land M."/>
            <person name="Hauser L."/>
            <person name="Kyrpides N."/>
            <person name="Ovchinnikova G."/>
            <person name="Noll K."/>
        </authorList>
    </citation>
    <scope>NUCLEOTIDE SEQUENCE [LARGE SCALE GENOMIC DNA]</scope>
    <source>
        <strain evidence="6">ATCC BAA-1733 / DSM 21960 / TBF 19.5.1</strain>
    </source>
</reference>
<dbReference type="PANTHER" id="PTHR43825">
    <property type="entry name" value="PYRUVATE DEHYDROGENASE E1 COMPONENT"/>
    <property type="match status" value="1"/>
</dbReference>
<dbReference type="Pfam" id="PF02780">
    <property type="entry name" value="Transketolase_C"/>
    <property type="match status" value="1"/>
</dbReference>
<dbReference type="FunFam" id="3.40.50.970:FF:000129">
    <property type="entry name" value="Transketolase"/>
    <property type="match status" value="1"/>
</dbReference>
<dbReference type="AlphaFoldDB" id="C5CH35"/>
<dbReference type="CDD" id="cd07033">
    <property type="entry name" value="TPP_PYR_DXS_TK_like"/>
    <property type="match status" value="1"/>
</dbReference>
<evidence type="ECO:0000259" key="4">
    <source>
        <dbReference type="SMART" id="SM00861"/>
    </source>
</evidence>
<evidence type="ECO:0000256" key="1">
    <source>
        <dbReference type="ARBA" id="ARBA00001964"/>
    </source>
</evidence>
<evidence type="ECO:0000256" key="3">
    <source>
        <dbReference type="ARBA" id="ARBA00023052"/>
    </source>
</evidence>
<dbReference type="HOGENOM" id="CLU_009227_1_1_0"/>
<dbReference type="STRING" id="521045.Kole_0992"/>